<protein>
    <submittedName>
        <fullName evidence="2">Uncharacterized protein</fullName>
    </submittedName>
</protein>
<dbReference type="InParanoid" id="A0A165EX91"/>
<evidence type="ECO:0000256" key="1">
    <source>
        <dbReference type="SAM" id="MobiDB-lite"/>
    </source>
</evidence>
<accession>A0A165EX91</accession>
<dbReference type="EMBL" id="KV423990">
    <property type="protein sequence ID" value="KZT55708.1"/>
    <property type="molecule type" value="Genomic_DNA"/>
</dbReference>
<organism evidence="2 3">
    <name type="scientific">Calocera cornea HHB12733</name>
    <dbReference type="NCBI Taxonomy" id="1353952"/>
    <lineage>
        <taxon>Eukaryota</taxon>
        <taxon>Fungi</taxon>
        <taxon>Dikarya</taxon>
        <taxon>Basidiomycota</taxon>
        <taxon>Agaricomycotina</taxon>
        <taxon>Dacrymycetes</taxon>
        <taxon>Dacrymycetales</taxon>
        <taxon>Dacrymycetaceae</taxon>
        <taxon>Calocera</taxon>
    </lineage>
</organism>
<dbReference type="Proteomes" id="UP000076842">
    <property type="component" value="Unassembled WGS sequence"/>
</dbReference>
<proteinExistence type="predicted"/>
<feature type="compositionally biased region" description="Pro residues" evidence="1">
    <location>
        <begin position="164"/>
        <end position="183"/>
    </location>
</feature>
<sequence length="335" mass="38071">MSPYWTVDSAFYLDRAQDDREVATAAFLDQYWQTVWKSYADLGVLCMPPFSIPLDFQQPADDSMRWQPGSFGPRRQTFHPVLITYDGLGFHEYVLAHFEVNGQPFPNYGTRDAGQHTLVFALAADQYNPARPIPSVAPQSSQHRRRSLPPISSIRSSRASVNRPPIPLPSTPPQPDTMYPHPPSRPIPSIEPLAAALSAGKALLLYPESEPFRAELKIFVDLLIDTRASEVRTRAALSNPKFLKRLAKFMRWYEDIEGERTLGKKLLFKIEDQPRLRDFFIKLTHVRGAQPSERMRPVVISQQTMDLERVERTLGAFQELVGRMVEGTHDPSVDS</sequence>
<feature type="region of interest" description="Disordered" evidence="1">
    <location>
        <begin position="131"/>
        <end position="183"/>
    </location>
</feature>
<dbReference type="OrthoDB" id="10348225at2759"/>
<evidence type="ECO:0000313" key="2">
    <source>
        <dbReference type="EMBL" id="KZT55708.1"/>
    </source>
</evidence>
<feature type="compositionally biased region" description="Low complexity" evidence="1">
    <location>
        <begin position="148"/>
        <end position="158"/>
    </location>
</feature>
<name>A0A165EX91_9BASI</name>
<keyword evidence="3" id="KW-1185">Reference proteome</keyword>
<gene>
    <name evidence="2" type="ORF">CALCODRAFT_518600</name>
</gene>
<evidence type="ECO:0000313" key="3">
    <source>
        <dbReference type="Proteomes" id="UP000076842"/>
    </source>
</evidence>
<dbReference type="AlphaFoldDB" id="A0A165EX91"/>
<reference evidence="2 3" key="1">
    <citation type="journal article" date="2016" name="Mol. Biol. Evol.">
        <title>Comparative Genomics of Early-Diverging Mushroom-Forming Fungi Provides Insights into the Origins of Lignocellulose Decay Capabilities.</title>
        <authorList>
            <person name="Nagy L.G."/>
            <person name="Riley R."/>
            <person name="Tritt A."/>
            <person name="Adam C."/>
            <person name="Daum C."/>
            <person name="Floudas D."/>
            <person name="Sun H."/>
            <person name="Yadav J.S."/>
            <person name="Pangilinan J."/>
            <person name="Larsson K.H."/>
            <person name="Matsuura K."/>
            <person name="Barry K."/>
            <person name="Labutti K."/>
            <person name="Kuo R."/>
            <person name="Ohm R.A."/>
            <person name="Bhattacharya S.S."/>
            <person name="Shirouzu T."/>
            <person name="Yoshinaga Y."/>
            <person name="Martin F.M."/>
            <person name="Grigoriev I.V."/>
            <person name="Hibbett D.S."/>
        </authorList>
    </citation>
    <scope>NUCLEOTIDE SEQUENCE [LARGE SCALE GENOMIC DNA]</scope>
    <source>
        <strain evidence="2 3">HHB12733</strain>
    </source>
</reference>